<keyword evidence="9" id="KW-1185">Reference proteome</keyword>
<feature type="coiled-coil region" evidence="5">
    <location>
        <begin position="661"/>
        <end position="698"/>
    </location>
</feature>
<proteinExistence type="predicted"/>
<gene>
    <name evidence="8" type="ORF">MMYC01_205103</name>
</gene>
<keyword evidence="3 7" id="KW-1133">Transmembrane helix</keyword>
<sequence length="871" mass="100827">MQPYNVQDDYSDPVPPNDAWAAFLATRFSKRKELYNNFSAHEKDIVKKELRRIRYLRKDFATLVASLEKSHVLWRERAKRQCKHELPRCEVEIASASGARRQQLCRNRLILSQVQQWPTQYAELQESIAPESYIEGLGAADDGVDDDPEESNYGYNGWVMAFKKDEGGVTLNHPLCHGKFPHQKIAMQKLLYDKKQTPLKRSSDMTQIRYFHLQANNMKWVEDAIARYYSEDSSELEAQRGLYHRRLYQPPPSKAQSKTEKLLRRELWHGQERAGGDARMPPHSRQIRPRCAVMPSPPPSPNREMSEQGGTTYFQSSSERKDMVLFMPYLHWEMEKRLVRMTDVMREARQMEEEKSAFERLNKRKGTWGTVVRRARARARRIDSTASEFGEWSEQPQAWKPQSPLGLYLWKASKLFQLIDEAADWRLINQHLYTQSPLHPRRTLEQYYYWTTEDTTHRDRQQVVYRGTRMRNDPEAIARVVMVDQLWLWILDENTILTAFPRRWGRNKPDPSAVHRAIRDQLGTLDSTHITSIFDIALIVIDECSKVFFDRTKPDLRPEVVEMYGSAISNISEKKTEAYERFGRDVKRMNAQDPLQTAEELLRKSLNVKFEWSVLMEAQNVIDQLQIMQEIFTQQIIVMGDFEKALRAMSGESHDGLKVTLEKAAALIAEMKLRRDELSNLEKRQANTRSQLRELLDMKQQQAGIIEAKAAIRRADETVVQGRSIVVFTVVTIFFLPLSFFATFFGMNTVQFNSGSMELSTQLLWMFLLSSIVIIASLAVAFSAWARTAMFAVISNAFRFLSQPLRPQGTGVGHLTAASPQAIREFMLAKQKEWEVSTNGTTTGALPLHEEKGTMERTPSGLARLWRRKTA</sequence>
<dbReference type="Proteomes" id="UP000078237">
    <property type="component" value="Unassembled WGS sequence"/>
</dbReference>
<dbReference type="SUPFAM" id="SSF144083">
    <property type="entry name" value="Magnesium transport protein CorA, transmembrane region"/>
    <property type="match status" value="1"/>
</dbReference>
<dbReference type="Gene3D" id="1.20.58.340">
    <property type="entry name" value="Magnesium transport protein CorA, transmembrane region"/>
    <property type="match status" value="1"/>
</dbReference>
<reference evidence="8 9" key="1">
    <citation type="journal article" date="2016" name="Genome Announc.">
        <title>Genome Sequence of Madurella mycetomatis mm55, Isolated from a Human Mycetoma Case in Sudan.</title>
        <authorList>
            <person name="Smit S."/>
            <person name="Derks M.F."/>
            <person name="Bervoets S."/>
            <person name="Fahal A."/>
            <person name="van Leeuwen W."/>
            <person name="van Belkum A."/>
            <person name="van de Sande W.W."/>
        </authorList>
    </citation>
    <scope>NUCLEOTIDE SEQUENCE [LARGE SCALE GENOMIC DNA]</scope>
    <source>
        <strain evidence="9">mm55</strain>
    </source>
</reference>
<organism evidence="8 9">
    <name type="scientific">Madurella mycetomatis</name>
    <dbReference type="NCBI Taxonomy" id="100816"/>
    <lineage>
        <taxon>Eukaryota</taxon>
        <taxon>Fungi</taxon>
        <taxon>Dikarya</taxon>
        <taxon>Ascomycota</taxon>
        <taxon>Pezizomycotina</taxon>
        <taxon>Sordariomycetes</taxon>
        <taxon>Sordariomycetidae</taxon>
        <taxon>Sordariales</taxon>
        <taxon>Sordariales incertae sedis</taxon>
        <taxon>Madurella</taxon>
    </lineage>
</organism>
<dbReference type="GO" id="GO:0016020">
    <property type="term" value="C:membrane"/>
    <property type="evidence" value="ECO:0007669"/>
    <property type="project" value="UniProtKB-SubCell"/>
</dbReference>
<evidence type="ECO:0000256" key="5">
    <source>
        <dbReference type="SAM" id="Coils"/>
    </source>
</evidence>
<evidence type="ECO:0000256" key="6">
    <source>
        <dbReference type="SAM" id="MobiDB-lite"/>
    </source>
</evidence>
<dbReference type="VEuPathDB" id="FungiDB:MMYC01_205103"/>
<comment type="subcellular location">
    <subcellularLocation>
        <location evidence="1">Membrane</location>
        <topology evidence="1">Multi-pass membrane protein</topology>
    </subcellularLocation>
</comment>
<protein>
    <recommendedName>
        <fullName evidence="10">Magnesium transport protein CorA</fullName>
    </recommendedName>
</protein>
<feature type="transmembrane region" description="Helical" evidence="7">
    <location>
        <begin position="725"/>
        <end position="750"/>
    </location>
</feature>
<keyword evidence="2 7" id="KW-0812">Transmembrane</keyword>
<dbReference type="InterPro" id="IPR045863">
    <property type="entry name" value="CorA_TM1_TM2"/>
</dbReference>
<dbReference type="PANTHER" id="PTHR47685:SF1">
    <property type="entry name" value="MAGNESIUM TRANSPORT PROTEIN CORA"/>
    <property type="match status" value="1"/>
</dbReference>
<dbReference type="Pfam" id="PF01544">
    <property type="entry name" value="CorA"/>
    <property type="match status" value="1"/>
</dbReference>
<dbReference type="EMBL" id="LCTW02000132">
    <property type="protein sequence ID" value="KXX78128.1"/>
    <property type="molecule type" value="Genomic_DNA"/>
</dbReference>
<dbReference type="GO" id="GO:0046873">
    <property type="term" value="F:metal ion transmembrane transporter activity"/>
    <property type="evidence" value="ECO:0007669"/>
    <property type="project" value="InterPro"/>
</dbReference>
<evidence type="ECO:0000256" key="3">
    <source>
        <dbReference type="ARBA" id="ARBA00022989"/>
    </source>
</evidence>
<name>A0A175W306_9PEZI</name>
<evidence type="ECO:0000256" key="7">
    <source>
        <dbReference type="SAM" id="Phobius"/>
    </source>
</evidence>
<accession>A0A175W306</accession>
<evidence type="ECO:0000313" key="9">
    <source>
        <dbReference type="Proteomes" id="UP000078237"/>
    </source>
</evidence>
<feature type="region of interest" description="Disordered" evidence="6">
    <location>
        <begin position="271"/>
        <end position="310"/>
    </location>
</feature>
<keyword evidence="5" id="KW-0175">Coiled coil</keyword>
<evidence type="ECO:0000256" key="1">
    <source>
        <dbReference type="ARBA" id="ARBA00004141"/>
    </source>
</evidence>
<dbReference type="OrthoDB" id="341259at2759"/>
<dbReference type="AlphaFoldDB" id="A0A175W306"/>
<evidence type="ECO:0000256" key="2">
    <source>
        <dbReference type="ARBA" id="ARBA00022692"/>
    </source>
</evidence>
<dbReference type="InterPro" id="IPR050829">
    <property type="entry name" value="CorA_MIT"/>
</dbReference>
<evidence type="ECO:0000256" key="4">
    <source>
        <dbReference type="ARBA" id="ARBA00023136"/>
    </source>
</evidence>
<dbReference type="InterPro" id="IPR002523">
    <property type="entry name" value="MgTranspt_CorA/ZnTranspt_ZntB"/>
</dbReference>
<evidence type="ECO:0000313" key="8">
    <source>
        <dbReference type="EMBL" id="KXX78128.1"/>
    </source>
</evidence>
<dbReference type="PANTHER" id="PTHR47685">
    <property type="entry name" value="MAGNESIUM TRANSPORT PROTEIN CORA"/>
    <property type="match status" value="1"/>
</dbReference>
<feature type="transmembrane region" description="Helical" evidence="7">
    <location>
        <begin position="762"/>
        <end position="786"/>
    </location>
</feature>
<evidence type="ECO:0008006" key="10">
    <source>
        <dbReference type="Google" id="ProtNLM"/>
    </source>
</evidence>
<dbReference type="STRING" id="100816.A0A175W306"/>
<keyword evidence="4 7" id="KW-0472">Membrane</keyword>
<comment type="caution">
    <text evidence="8">The sequence shown here is derived from an EMBL/GenBank/DDBJ whole genome shotgun (WGS) entry which is preliminary data.</text>
</comment>